<reference evidence="1 2" key="1">
    <citation type="submission" date="2021-12" db="EMBL/GenBank/DDBJ databases">
        <title>Discovery of the Pendulisporaceae a myxobacterial family with distinct sporulation behavior and unique specialized metabolism.</title>
        <authorList>
            <person name="Garcia R."/>
            <person name="Popoff A."/>
            <person name="Bader C.D."/>
            <person name="Loehr J."/>
            <person name="Walesch S."/>
            <person name="Walt C."/>
            <person name="Boldt J."/>
            <person name="Bunk B."/>
            <person name="Haeckl F.J.F.P.J."/>
            <person name="Gunesch A.P."/>
            <person name="Birkelbach J."/>
            <person name="Nuebel U."/>
            <person name="Pietschmann T."/>
            <person name="Bach T."/>
            <person name="Mueller R."/>
        </authorList>
    </citation>
    <scope>NUCLEOTIDE SEQUENCE [LARGE SCALE GENOMIC DNA]</scope>
    <source>
        <strain evidence="1 2">MSr12523</strain>
    </source>
</reference>
<name>A0ABZ2JWV7_9BACT</name>
<proteinExistence type="predicted"/>
<organism evidence="1 2">
    <name type="scientific">Pendulispora brunnea</name>
    <dbReference type="NCBI Taxonomy" id="2905690"/>
    <lineage>
        <taxon>Bacteria</taxon>
        <taxon>Pseudomonadati</taxon>
        <taxon>Myxococcota</taxon>
        <taxon>Myxococcia</taxon>
        <taxon>Myxococcales</taxon>
        <taxon>Sorangiineae</taxon>
        <taxon>Pendulisporaceae</taxon>
        <taxon>Pendulispora</taxon>
    </lineage>
</organism>
<evidence type="ECO:0000313" key="2">
    <source>
        <dbReference type="Proteomes" id="UP001379533"/>
    </source>
</evidence>
<protein>
    <submittedName>
        <fullName evidence="1">Uncharacterized protein</fullName>
    </submittedName>
</protein>
<dbReference type="Proteomes" id="UP001379533">
    <property type="component" value="Chromosome"/>
</dbReference>
<accession>A0ABZ2JWV7</accession>
<sequence length="343" mass="36090">MMPPPPMPGIDVGASTPFAVDPSNPLAAVAAPYRAPQPPQPTRIEVDEATVQQARTGARKQGLFIAGAAAVVALVIGYGVGKVAASSESRSKSHEDATQLAADLGDAKNKLQQMAEKLEAGRSSLVKDRQFPSTLAKDLGGINVDFDGGKLAGVRFSAFPQDVTAQLLEFVTSVQSLKDRKQALLGLLTKLEKPLNEQFKAPPGQVVINQVVVIDKDPANNNSAILAQLTAPITLSQGSTTLPGEFNFTNPLTDSPTKLGAYKGGDVSRSPAAVYVVPKSFEKVCRSELSTQAAQLGAQLQNAIRDIKGDKSTGTIEMVVESKPGLIERADQLIAGLTTKVQK</sequence>
<gene>
    <name evidence="1" type="ORF">LZC95_31470</name>
</gene>
<evidence type="ECO:0000313" key="1">
    <source>
        <dbReference type="EMBL" id="WXA90962.1"/>
    </source>
</evidence>
<dbReference type="EMBL" id="CP089982">
    <property type="protein sequence ID" value="WXA90962.1"/>
    <property type="molecule type" value="Genomic_DNA"/>
</dbReference>
<dbReference type="RefSeq" id="WP_394841583.1">
    <property type="nucleotide sequence ID" value="NZ_CP089982.1"/>
</dbReference>
<keyword evidence="2" id="KW-1185">Reference proteome</keyword>